<dbReference type="Pfam" id="PF01256">
    <property type="entry name" value="Carb_kinase"/>
    <property type="match status" value="1"/>
</dbReference>
<keyword evidence="10 17" id="KW-0520">NAD</keyword>
<evidence type="ECO:0000256" key="14">
    <source>
        <dbReference type="ARBA" id="ARBA00025153"/>
    </source>
</evidence>
<feature type="binding site" evidence="18">
    <location>
        <position position="166"/>
    </location>
    <ligand>
        <name>K(+)</name>
        <dbReference type="ChEBI" id="CHEBI:29103"/>
    </ligand>
</feature>
<evidence type="ECO:0000256" key="16">
    <source>
        <dbReference type="ARBA" id="ARBA00049209"/>
    </source>
</evidence>
<dbReference type="NCBIfam" id="TIGR00197">
    <property type="entry name" value="yjeF_nterm"/>
    <property type="match status" value="1"/>
</dbReference>
<evidence type="ECO:0000256" key="9">
    <source>
        <dbReference type="ARBA" id="ARBA00022958"/>
    </source>
</evidence>
<feature type="binding site" evidence="17">
    <location>
        <position position="384"/>
    </location>
    <ligand>
        <name>(6S)-NADPHX</name>
        <dbReference type="ChEBI" id="CHEBI:64076"/>
    </ligand>
</feature>
<feature type="binding site" evidence="17">
    <location>
        <position position="264"/>
    </location>
    <ligand>
        <name>(6S)-NADPHX</name>
        <dbReference type="ChEBI" id="CHEBI:64076"/>
    </ligand>
</feature>
<evidence type="ECO:0000256" key="2">
    <source>
        <dbReference type="ARBA" id="ARBA00000909"/>
    </source>
</evidence>
<evidence type="ECO:0000313" key="23">
    <source>
        <dbReference type="Proteomes" id="UP000181901"/>
    </source>
</evidence>
<dbReference type="OrthoDB" id="9806925at2"/>
<proteinExistence type="inferred from homology"/>
<feature type="binding site" evidence="18">
    <location>
        <begin position="132"/>
        <end position="138"/>
    </location>
    <ligand>
        <name>(6S)-NADPHX</name>
        <dbReference type="ChEBI" id="CHEBI:64076"/>
    </ligand>
</feature>
<keyword evidence="23" id="KW-1185">Reference proteome</keyword>
<dbReference type="GO" id="GO:0046496">
    <property type="term" value="P:nicotinamide nucleotide metabolic process"/>
    <property type="evidence" value="ECO:0007669"/>
    <property type="project" value="UniProtKB-UniRule"/>
</dbReference>
<comment type="catalytic activity">
    <reaction evidence="2 18 19">
        <text>(6R)-NADPHX = (6S)-NADPHX</text>
        <dbReference type="Rhea" id="RHEA:32227"/>
        <dbReference type="ChEBI" id="CHEBI:64076"/>
        <dbReference type="ChEBI" id="CHEBI:64077"/>
        <dbReference type="EC" id="5.1.99.6"/>
    </reaction>
</comment>
<comment type="function">
    <text evidence="18">Catalyzes the epimerization of the S- and R-forms of NAD(P)HX, a damaged form of NAD(P)H that is a result of enzymatic or heat-dependent hydration. This is a prerequisite for the S-specific NAD(P)H-hydrate dehydratase to allow the repair of both epimers of NAD(P)HX.</text>
</comment>
<comment type="catalytic activity">
    <reaction evidence="15 17 19">
        <text>(6S)-NADHX + ADP = AMP + phosphate + NADH + H(+)</text>
        <dbReference type="Rhea" id="RHEA:32223"/>
        <dbReference type="ChEBI" id="CHEBI:15378"/>
        <dbReference type="ChEBI" id="CHEBI:43474"/>
        <dbReference type="ChEBI" id="CHEBI:57945"/>
        <dbReference type="ChEBI" id="CHEBI:64074"/>
        <dbReference type="ChEBI" id="CHEBI:456215"/>
        <dbReference type="ChEBI" id="CHEBI:456216"/>
        <dbReference type="EC" id="4.2.1.136"/>
    </reaction>
</comment>
<evidence type="ECO:0000259" key="20">
    <source>
        <dbReference type="PROSITE" id="PS51383"/>
    </source>
</evidence>
<dbReference type="NCBIfam" id="TIGR00196">
    <property type="entry name" value="yjeF_cterm"/>
    <property type="match status" value="1"/>
</dbReference>
<feature type="binding site" evidence="17">
    <location>
        <begin position="421"/>
        <end position="425"/>
    </location>
    <ligand>
        <name>AMP</name>
        <dbReference type="ChEBI" id="CHEBI:456215"/>
    </ligand>
</feature>
<feature type="binding site" evidence="18">
    <location>
        <position position="163"/>
    </location>
    <ligand>
        <name>(6S)-NADPHX</name>
        <dbReference type="ChEBI" id="CHEBI:64076"/>
    </ligand>
</feature>
<evidence type="ECO:0000256" key="15">
    <source>
        <dbReference type="ARBA" id="ARBA00048238"/>
    </source>
</evidence>
<comment type="function">
    <text evidence="17">Catalyzes the dehydration of the S-form of NAD(P)HX at the expense of ADP, which is converted to AMP. Together with NAD(P)HX epimerase, which catalyzes the epimerization of the S- and R-forms, the enzyme allows the repair of both epimers of NAD(P)HX, a damaged form of NAD(P)H that is a result of enzymatic or heat-dependent hydration.</text>
</comment>
<comment type="catalytic activity">
    <reaction evidence="1 18 19">
        <text>(6R)-NADHX = (6S)-NADHX</text>
        <dbReference type="Rhea" id="RHEA:32215"/>
        <dbReference type="ChEBI" id="CHEBI:64074"/>
        <dbReference type="ChEBI" id="CHEBI:64075"/>
        <dbReference type="EC" id="5.1.99.6"/>
    </reaction>
</comment>
<feature type="binding site" evidence="18">
    <location>
        <begin position="61"/>
        <end position="65"/>
    </location>
    <ligand>
        <name>(6S)-NADPHX</name>
        <dbReference type="ChEBI" id="CHEBI:64076"/>
    </ligand>
</feature>
<dbReference type="HAMAP" id="MF_01965">
    <property type="entry name" value="NADHX_dehydratase"/>
    <property type="match status" value="1"/>
</dbReference>
<evidence type="ECO:0000256" key="12">
    <source>
        <dbReference type="ARBA" id="ARBA00023239"/>
    </source>
</evidence>
<keyword evidence="11 18" id="KW-0413">Isomerase</keyword>
<keyword evidence="12 17" id="KW-0456">Lyase</keyword>
<dbReference type="PROSITE" id="PS51383">
    <property type="entry name" value="YJEF_C_3"/>
    <property type="match status" value="1"/>
</dbReference>
<keyword evidence="7 17" id="KW-0067">ATP-binding</keyword>
<evidence type="ECO:0000256" key="6">
    <source>
        <dbReference type="ARBA" id="ARBA00022741"/>
    </source>
</evidence>
<dbReference type="EC" id="4.2.1.136" evidence="19"/>
<evidence type="ECO:0000256" key="11">
    <source>
        <dbReference type="ARBA" id="ARBA00023235"/>
    </source>
</evidence>
<name>A0A1J5N6C7_9BACT</name>
<keyword evidence="9 18" id="KW-0630">Potassium</keyword>
<dbReference type="InterPro" id="IPR029056">
    <property type="entry name" value="Ribokinase-like"/>
</dbReference>
<feature type="binding site" evidence="18">
    <location>
        <position position="128"/>
    </location>
    <ligand>
        <name>K(+)</name>
        <dbReference type="ChEBI" id="CHEBI:29103"/>
    </ligand>
</feature>
<keyword evidence="13" id="KW-0511">Multifunctional enzyme</keyword>
<dbReference type="PROSITE" id="PS01050">
    <property type="entry name" value="YJEF_C_2"/>
    <property type="match status" value="1"/>
</dbReference>
<evidence type="ECO:0000256" key="18">
    <source>
        <dbReference type="HAMAP-Rule" id="MF_01966"/>
    </source>
</evidence>
<evidence type="ECO:0000256" key="3">
    <source>
        <dbReference type="ARBA" id="ARBA00006001"/>
    </source>
</evidence>
<organism evidence="22 23">
    <name type="scientific">Pseudodesulfovibrio hydrargyri</name>
    <dbReference type="NCBI Taxonomy" id="2125990"/>
    <lineage>
        <taxon>Bacteria</taxon>
        <taxon>Pseudomonadati</taxon>
        <taxon>Thermodesulfobacteriota</taxon>
        <taxon>Desulfovibrionia</taxon>
        <taxon>Desulfovibrionales</taxon>
        <taxon>Desulfovibrionaceae</taxon>
    </lineage>
</organism>
<comment type="function">
    <text evidence="14 19">Bifunctional enzyme that catalyzes the epimerization of the S- and R-forms of NAD(P)HX and the dehydration of the S-form of NAD(P)HX at the expense of ADP, which is converted to AMP. This allows the repair of both epimers of NAD(P)HX, a damaged form of NAD(P)H that is a result of enzymatic or heat-dependent hydration.</text>
</comment>
<dbReference type="HAMAP" id="MF_01966">
    <property type="entry name" value="NADHX_epimerase"/>
    <property type="match status" value="1"/>
</dbReference>
<accession>A0A1J5N6C7</accession>
<feature type="domain" description="YjeF C-terminal" evidence="20">
    <location>
        <begin position="229"/>
        <end position="509"/>
    </location>
</feature>
<feature type="domain" description="YjeF N-terminal" evidence="21">
    <location>
        <begin position="11"/>
        <end position="220"/>
    </location>
</feature>
<comment type="subunit">
    <text evidence="17">Homotetramer.</text>
</comment>
<dbReference type="InterPro" id="IPR000631">
    <property type="entry name" value="CARKD"/>
</dbReference>
<dbReference type="InterPro" id="IPR036652">
    <property type="entry name" value="YjeF_N_dom_sf"/>
</dbReference>
<comment type="caution">
    <text evidence="22">The sequence shown here is derived from an EMBL/GenBank/DDBJ whole genome shotgun (WGS) entry which is preliminary data.</text>
</comment>
<comment type="similarity">
    <text evidence="18">Belongs to the NnrE/AIBP family.</text>
</comment>
<dbReference type="GO" id="GO:0005524">
    <property type="term" value="F:ATP binding"/>
    <property type="evidence" value="ECO:0007669"/>
    <property type="project" value="UniProtKB-UniRule"/>
</dbReference>
<feature type="binding site" evidence="17">
    <location>
        <position position="449"/>
    </location>
    <ligand>
        <name>AMP</name>
        <dbReference type="ChEBI" id="CHEBI:456215"/>
    </ligand>
</feature>
<dbReference type="RefSeq" id="WP_071547288.1">
    <property type="nucleotide sequence ID" value="NZ_LKAQ01000005.1"/>
</dbReference>
<dbReference type="CDD" id="cd01171">
    <property type="entry name" value="YXKO-related"/>
    <property type="match status" value="1"/>
</dbReference>
<dbReference type="GO" id="GO:0110051">
    <property type="term" value="P:metabolite repair"/>
    <property type="evidence" value="ECO:0007669"/>
    <property type="project" value="TreeGrafter"/>
</dbReference>
<dbReference type="Proteomes" id="UP000181901">
    <property type="component" value="Unassembled WGS sequence"/>
</dbReference>
<dbReference type="EMBL" id="LKAQ01000005">
    <property type="protein sequence ID" value="OIQ48855.1"/>
    <property type="molecule type" value="Genomic_DNA"/>
</dbReference>
<dbReference type="Pfam" id="PF03853">
    <property type="entry name" value="YjeF_N"/>
    <property type="match status" value="1"/>
</dbReference>
<dbReference type="SUPFAM" id="SSF64153">
    <property type="entry name" value="YjeF N-terminal domain-like"/>
    <property type="match status" value="1"/>
</dbReference>
<comment type="cofactor">
    <cofactor evidence="18 19">
        <name>K(+)</name>
        <dbReference type="ChEBI" id="CHEBI:29103"/>
    </cofactor>
    <text evidence="18 19">Binds 1 potassium ion per subunit.</text>
</comment>
<dbReference type="SUPFAM" id="SSF53613">
    <property type="entry name" value="Ribokinase-like"/>
    <property type="match status" value="1"/>
</dbReference>
<dbReference type="EC" id="5.1.99.6" evidence="19"/>
<evidence type="ECO:0000256" key="4">
    <source>
        <dbReference type="ARBA" id="ARBA00009524"/>
    </source>
</evidence>
<dbReference type="GO" id="GO:0052855">
    <property type="term" value="F:ADP-dependent NAD(P)H-hydrate dehydratase activity"/>
    <property type="evidence" value="ECO:0007669"/>
    <property type="project" value="UniProtKB-UniRule"/>
</dbReference>
<comment type="cofactor">
    <cofactor evidence="17">
        <name>Mg(2+)</name>
        <dbReference type="ChEBI" id="CHEBI:18420"/>
    </cofactor>
</comment>
<dbReference type="PANTHER" id="PTHR12592">
    <property type="entry name" value="ATP-DEPENDENT (S)-NAD(P)H-HYDRATE DEHYDRATASE FAMILY MEMBER"/>
    <property type="match status" value="1"/>
</dbReference>
<dbReference type="InterPro" id="IPR017953">
    <property type="entry name" value="Carbohydrate_kinase_pred_CS"/>
</dbReference>
<dbReference type="PIRSF" id="PIRSF017184">
    <property type="entry name" value="Nnr"/>
    <property type="match status" value="1"/>
</dbReference>
<evidence type="ECO:0000256" key="17">
    <source>
        <dbReference type="HAMAP-Rule" id="MF_01965"/>
    </source>
</evidence>
<comment type="similarity">
    <text evidence="17">Belongs to the NnrD/CARKD family.</text>
</comment>
<evidence type="ECO:0000313" key="22">
    <source>
        <dbReference type="EMBL" id="OIQ48855.1"/>
    </source>
</evidence>
<feature type="binding site" evidence="17">
    <location>
        <position position="450"/>
    </location>
    <ligand>
        <name>(6S)-NADPHX</name>
        <dbReference type="ChEBI" id="CHEBI:64076"/>
    </ligand>
</feature>
<dbReference type="Gene3D" id="3.40.50.10260">
    <property type="entry name" value="YjeF N-terminal domain"/>
    <property type="match status" value="1"/>
</dbReference>
<comment type="similarity">
    <text evidence="3 19">In the N-terminal section; belongs to the NnrE/AIBP family.</text>
</comment>
<dbReference type="InterPro" id="IPR030677">
    <property type="entry name" value="Nnr"/>
</dbReference>
<reference evidence="22 23" key="1">
    <citation type="submission" date="2015-09" db="EMBL/GenBank/DDBJ databases">
        <title>Genome of Desulfovibrio dechloracetivorans BerOc1, a mercury methylating strain isolated from highly hydrocarbons and metals contaminated coastal sediments.</title>
        <authorList>
            <person name="Goni Urriza M."/>
            <person name="Gassie C."/>
            <person name="Bouchez O."/>
            <person name="Klopp C."/>
            <person name="Ranchou-Peyruse A."/>
            <person name="Remy G."/>
        </authorList>
    </citation>
    <scope>NUCLEOTIDE SEQUENCE [LARGE SCALE GENOMIC DNA]</scope>
    <source>
        <strain evidence="22 23">BerOc1</strain>
    </source>
</reference>
<dbReference type="Gene3D" id="3.40.1190.20">
    <property type="match status" value="1"/>
</dbReference>
<dbReference type="GO" id="GO:0046872">
    <property type="term" value="F:metal ion binding"/>
    <property type="evidence" value="ECO:0007669"/>
    <property type="project" value="UniProtKB-UniRule"/>
</dbReference>
<evidence type="ECO:0000256" key="10">
    <source>
        <dbReference type="ARBA" id="ARBA00023027"/>
    </source>
</evidence>
<dbReference type="PANTHER" id="PTHR12592:SF0">
    <property type="entry name" value="ATP-DEPENDENT (S)-NAD(P)H-HYDRATE DEHYDRATASE"/>
    <property type="match status" value="1"/>
</dbReference>
<keyword evidence="5 18" id="KW-0479">Metal-binding</keyword>
<dbReference type="AlphaFoldDB" id="A0A1J5N6C7"/>
<comment type="similarity">
    <text evidence="4 19">In the C-terminal section; belongs to the NnrD/CARKD family.</text>
</comment>
<comment type="catalytic activity">
    <reaction evidence="16 17 19">
        <text>(6S)-NADPHX + ADP = AMP + phosphate + NADPH + H(+)</text>
        <dbReference type="Rhea" id="RHEA:32235"/>
        <dbReference type="ChEBI" id="CHEBI:15378"/>
        <dbReference type="ChEBI" id="CHEBI:43474"/>
        <dbReference type="ChEBI" id="CHEBI:57783"/>
        <dbReference type="ChEBI" id="CHEBI:64076"/>
        <dbReference type="ChEBI" id="CHEBI:456215"/>
        <dbReference type="ChEBI" id="CHEBI:456216"/>
        <dbReference type="EC" id="4.2.1.136"/>
    </reaction>
</comment>
<evidence type="ECO:0000259" key="21">
    <source>
        <dbReference type="PROSITE" id="PS51385"/>
    </source>
</evidence>
<keyword evidence="6 17" id="KW-0547">Nucleotide-binding</keyword>
<gene>
    <name evidence="22" type="primary">nnr</name>
    <name evidence="17" type="synonym">nnrD</name>
    <name evidence="18" type="synonym">nnrE</name>
    <name evidence="22" type="ORF">BerOc1_03608</name>
</gene>
<keyword evidence="8 17" id="KW-0521">NADP</keyword>
<evidence type="ECO:0000256" key="19">
    <source>
        <dbReference type="PIRNR" id="PIRNR017184"/>
    </source>
</evidence>
<dbReference type="PROSITE" id="PS51385">
    <property type="entry name" value="YJEF_N"/>
    <property type="match status" value="1"/>
</dbReference>
<dbReference type="GO" id="GO:0052856">
    <property type="term" value="F:NAD(P)HX epimerase activity"/>
    <property type="evidence" value="ECO:0007669"/>
    <property type="project" value="UniProtKB-UniRule"/>
</dbReference>
<evidence type="ECO:0000256" key="5">
    <source>
        <dbReference type="ARBA" id="ARBA00022723"/>
    </source>
</evidence>
<evidence type="ECO:0000256" key="8">
    <source>
        <dbReference type="ARBA" id="ARBA00022857"/>
    </source>
</evidence>
<comment type="caution">
    <text evidence="18">Lacks conserved residue(s) required for the propagation of feature annotation.</text>
</comment>
<evidence type="ECO:0000256" key="1">
    <source>
        <dbReference type="ARBA" id="ARBA00000013"/>
    </source>
</evidence>
<evidence type="ECO:0000256" key="7">
    <source>
        <dbReference type="ARBA" id="ARBA00022840"/>
    </source>
</evidence>
<sequence>MLLPLPTPAEMSVWDRETIHTVGIPGVTLMESAAREAVNVLLEEYGDVDGATVYCFAGSGNNGGDAFAMARALIDLGAEVTVFHTRPKRGYRGETRANLLWAQKLDIPLIHLAGVDLDGLPQPDIVVDGLLGTGFQGTLREDILHLVRTINRLGQRAFVLAVDIPSGLNGLTGRAQPEAVEADATATFQSPKLGLVMPEAMEYTGALHVCPIGIPLKVQADNPVRHHLITGAVMDGLPAPDRDMHKGTAGHVLVAGGSVGLTGAPHLAALAALRSGAGLVTMACPAGLADAVKGGSPDIMTLPLGSGTAWTREMATQIREELHRFDAVVLGPGLGRAPEAMAFALELLASCELPMVLDADALFALAAFPEHLKTLPEKAVLTPHPGEMARLLDVPTADIQADRMGAADRFLANCDTTLVLKGAATLVADPDAVCVSPFAEPNLSVGGSGDVLSGVIGSLLARGLAPLSAACAGVFWHGLTGHALNNEFPARGNLASEIANMLPHAAAAFTKELETC</sequence>
<feature type="binding site" evidence="17">
    <location>
        <position position="333"/>
    </location>
    <ligand>
        <name>(6S)-NADPHX</name>
        <dbReference type="ChEBI" id="CHEBI:64076"/>
    </ligand>
</feature>
<protein>
    <recommendedName>
        <fullName evidence="19">Bifunctional NAD(P)H-hydrate repair enzyme</fullName>
    </recommendedName>
    <alternativeName>
        <fullName evidence="19">Nicotinamide nucleotide repair protein</fullName>
    </alternativeName>
    <domain>
        <recommendedName>
            <fullName evidence="19">ADP-dependent (S)-NAD(P)H-hydrate dehydratase</fullName>
            <ecNumber evidence="19">4.2.1.136</ecNumber>
        </recommendedName>
        <alternativeName>
            <fullName evidence="19">ADP-dependent NAD(P)HX dehydratase</fullName>
        </alternativeName>
    </domain>
    <domain>
        <recommendedName>
            <fullName evidence="19">NAD(P)H-hydrate epimerase</fullName>
            <ecNumber evidence="19">5.1.99.6</ecNumber>
        </recommendedName>
    </domain>
</protein>
<feature type="binding site" evidence="18">
    <location>
        <position position="62"/>
    </location>
    <ligand>
        <name>K(+)</name>
        <dbReference type="ChEBI" id="CHEBI:29103"/>
    </ligand>
</feature>
<dbReference type="InterPro" id="IPR004443">
    <property type="entry name" value="YjeF_N_dom"/>
</dbReference>
<evidence type="ECO:0000256" key="13">
    <source>
        <dbReference type="ARBA" id="ARBA00023268"/>
    </source>
</evidence>